<evidence type="ECO:0000313" key="2">
    <source>
        <dbReference type="Proteomes" id="UP000092600"/>
    </source>
</evidence>
<name>A0A199VBV1_ANACO</name>
<dbReference type="Proteomes" id="UP000092600">
    <property type="component" value="Unassembled WGS sequence"/>
</dbReference>
<sequence>MVIQIILEEQSYLYTCNKAWRGRPCCSGRSLGLSAVQKQAILRTSSIWSSNPFPRSVGSMAAAAFAEFITLRSHLTRLISSVCWKKSSDGCFPMTSDARITPKLYMSHFAVNLSVWCTPARYTYIYISNCGHMVRHGF</sequence>
<protein>
    <submittedName>
        <fullName evidence="1">Uncharacterized protein</fullName>
    </submittedName>
</protein>
<organism evidence="1 2">
    <name type="scientific">Ananas comosus</name>
    <name type="common">Pineapple</name>
    <name type="synonym">Ananas ananas</name>
    <dbReference type="NCBI Taxonomy" id="4615"/>
    <lineage>
        <taxon>Eukaryota</taxon>
        <taxon>Viridiplantae</taxon>
        <taxon>Streptophyta</taxon>
        <taxon>Embryophyta</taxon>
        <taxon>Tracheophyta</taxon>
        <taxon>Spermatophyta</taxon>
        <taxon>Magnoliopsida</taxon>
        <taxon>Liliopsida</taxon>
        <taxon>Poales</taxon>
        <taxon>Bromeliaceae</taxon>
        <taxon>Bromelioideae</taxon>
        <taxon>Ananas</taxon>
    </lineage>
</organism>
<dbReference type="AlphaFoldDB" id="A0A199VBV1"/>
<evidence type="ECO:0000313" key="1">
    <source>
        <dbReference type="EMBL" id="OAY74592.1"/>
    </source>
</evidence>
<reference evidence="1 2" key="1">
    <citation type="journal article" date="2016" name="DNA Res.">
        <title>The draft genome of MD-2 pineapple using hybrid error correction of long reads.</title>
        <authorList>
            <person name="Redwan R.M."/>
            <person name="Saidin A."/>
            <person name="Kumar S.V."/>
        </authorList>
    </citation>
    <scope>NUCLEOTIDE SEQUENCE [LARGE SCALE GENOMIC DNA]</scope>
    <source>
        <strain evidence="2">cv. MD2</strain>
        <tissue evidence="1">Leaf</tissue>
    </source>
</reference>
<gene>
    <name evidence="1" type="ORF">ACMD2_20421</name>
</gene>
<proteinExistence type="predicted"/>
<accession>A0A199VBV1</accession>
<comment type="caution">
    <text evidence="1">The sequence shown here is derived from an EMBL/GenBank/DDBJ whole genome shotgun (WGS) entry which is preliminary data.</text>
</comment>
<dbReference type="EMBL" id="LSRQ01002335">
    <property type="protein sequence ID" value="OAY74592.1"/>
    <property type="molecule type" value="Genomic_DNA"/>
</dbReference>